<protein>
    <submittedName>
        <fullName evidence="1">Uncharacterized protein</fullName>
    </submittedName>
</protein>
<dbReference type="AlphaFoldDB" id="A0A0A9F3R1"/>
<organism evidence="1">
    <name type="scientific">Arundo donax</name>
    <name type="common">Giant reed</name>
    <name type="synonym">Donax arundinaceus</name>
    <dbReference type="NCBI Taxonomy" id="35708"/>
    <lineage>
        <taxon>Eukaryota</taxon>
        <taxon>Viridiplantae</taxon>
        <taxon>Streptophyta</taxon>
        <taxon>Embryophyta</taxon>
        <taxon>Tracheophyta</taxon>
        <taxon>Spermatophyta</taxon>
        <taxon>Magnoliopsida</taxon>
        <taxon>Liliopsida</taxon>
        <taxon>Poales</taxon>
        <taxon>Poaceae</taxon>
        <taxon>PACMAD clade</taxon>
        <taxon>Arundinoideae</taxon>
        <taxon>Arundineae</taxon>
        <taxon>Arundo</taxon>
    </lineage>
</organism>
<proteinExistence type="predicted"/>
<accession>A0A0A9F3R1</accession>
<sequence>MIPPWLLFISAPCSRRLNKSNAHYLTGRV</sequence>
<dbReference type="EMBL" id="GBRH01190919">
    <property type="protein sequence ID" value="JAE06977.1"/>
    <property type="molecule type" value="Transcribed_RNA"/>
</dbReference>
<reference evidence="1" key="2">
    <citation type="journal article" date="2015" name="Data Brief">
        <title>Shoot transcriptome of the giant reed, Arundo donax.</title>
        <authorList>
            <person name="Barrero R.A."/>
            <person name="Guerrero F.D."/>
            <person name="Moolhuijzen P."/>
            <person name="Goolsby J.A."/>
            <person name="Tidwell J."/>
            <person name="Bellgard S.E."/>
            <person name="Bellgard M.I."/>
        </authorList>
    </citation>
    <scope>NUCLEOTIDE SEQUENCE</scope>
    <source>
        <tissue evidence="1">Shoot tissue taken approximately 20 cm above the soil surface</tissue>
    </source>
</reference>
<name>A0A0A9F3R1_ARUDO</name>
<evidence type="ECO:0000313" key="1">
    <source>
        <dbReference type="EMBL" id="JAE06977.1"/>
    </source>
</evidence>
<reference evidence="1" key="1">
    <citation type="submission" date="2014-09" db="EMBL/GenBank/DDBJ databases">
        <authorList>
            <person name="Magalhaes I.L.F."/>
            <person name="Oliveira U."/>
            <person name="Santos F.R."/>
            <person name="Vidigal T.H.D.A."/>
            <person name="Brescovit A.D."/>
            <person name="Santos A.J."/>
        </authorList>
    </citation>
    <scope>NUCLEOTIDE SEQUENCE</scope>
    <source>
        <tissue evidence="1">Shoot tissue taken approximately 20 cm above the soil surface</tissue>
    </source>
</reference>